<dbReference type="Proteomes" id="UP001150581">
    <property type="component" value="Unassembled WGS sequence"/>
</dbReference>
<evidence type="ECO:0000313" key="1">
    <source>
        <dbReference type="EMBL" id="KAJ1886314.1"/>
    </source>
</evidence>
<gene>
    <name evidence="1" type="ORF">LPJ66_009691</name>
</gene>
<dbReference type="EMBL" id="JANBPG010002291">
    <property type="protein sequence ID" value="KAJ1886314.1"/>
    <property type="molecule type" value="Genomic_DNA"/>
</dbReference>
<keyword evidence="2" id="KW-1185">Reference proteome</keyword>
<accession>A0ACC1I8S0</accession>
<evidence type="ECO:0000313" key="2">
    <source>
        <dbReference type="Proteomes" id="UP001150581"/>
    </source>
</evidence>
<name>A0ACC1I8S0_9FUNG</name>
<sequence>MFRSKDTTNNSTGTGTGTGTGTTKGRTRLQRKSTLNKTQQPQQQQHQLQQQQLQDKQQAALPYDSSSVSASTVVNDLSTLTNPPTTRHKGQRLDELQQEIVSRQVSWGATATAAAKGLAHDVVHATAEDRENSGASGAAFWDAHDRRISMGGENSSVAAREIVDAMVDDLSMPGWAVDEGRGTFNDVLGSTAAMHPVVLAFARAHIEGARACLGVEHVWLAVLQGTAAMLRALPQAAEAKGQPQPQPQPQHVSLSDLWQALRDSSNVPSALVDAQTGRHVRVFGDDVYDRHALHAGRGAAPLAMAAAAAGHRQPMGRRVEYGRMGSARPLASQRAGGRQASPQWMQALRRGPGCSGLTLAGSIQGWAALCVLVQQLKQQLGGRARSCDWWLHRVHLLCRDLADYFAAQGEFGDSGVPPAWARWVAMALFDGHSGAPPGDRLDGWLGTLFCVDAAGEPIHAEDRWWVRWEDVPSGVDLVRVAVGARQWVNLYSGFVGVQALRRDAVRSRGGTRTLLGEDLEAAFGIHQQPADLETQLSRAYEQATAGGERAVAPLVGWALDS</sequence>
<proteinExistence type="predicted"/>
<protein>
    <submittedName>
        <fullName evidence="1">Uncharacterized protein</fullName>
    </submittedName>
</protein>
<comment type="caution">
    <text evidence="1">The sequence shown here is derived from an EMBL/GenBank/DDBJ whole genome shotgun (WGS) entry which is preliminary data.</text>
</comment>
<organism evidence="1 2">
    <name type="scientific">Kickxella alabastrina</name>
    <dbReference type="NCBI Taxonomy" id="61397"/>
    <lineage>
        <taxon>Eukaryota</taxon>
        <taxon>Fungi</taxon>
        <taxon>Fungi incertae sedis</taxon>
        <taxon>Zoopagomycota</taxon>
        <taxon>Kickxellomycotina</taxon>
        <taxon>Kickxellomycetes</taxon>
        <taxon>Kickxellales</taxon>
        <taxon>Kickxellaceae</taxon>
        <taxon>Kickxella</taxon>
    </lineage>
</organism>
<reference evidence="1" key="1">
    <citation type="submission" date="2022-07" db="EMBL/GenBank/DDBJ databases">
        <title>Phylogenomic reconstructions and comparative analyses of Kickxellomycotina fungi.</title>
        <authorList>
            <person name="Reynolds N.K."/>
            <person name="Stajich J.E."/>
            <person name="Barry K."/>
            <person name="Grigoriev I.V."/>
            <person name="Crous P."/>
            <person name="Smith M.E."/>
        </authorList>
    </citation>
    <scope>NUCLEOTIDE SEQUENCE</scope>
    <source>
        <strain evidence="1">Benny 63K</strain>
    </source>
</reference>